<dbReference type="PANTHER" id="PTHR43630:SF2">
    <property type="entry name" value="GLYCOSYLTRANSFERASE"/>
    <property type="match status" value="1"/>
</dbReference>
<keyword evidence="2" id="KW-0808">Transferase</keyword>
<protein>
    <submittedName>
        <fullName evidence="2">Glycosyltransferase involved in cell wall bisynthesis</fullName>
    </submittedName>
</protein>
<dbReference type="InterPro" id="IPR029044">
    <property type="entry name" value="Nucleotide-diphossugar_trans"/>
</dbReference>
<dbReference type="SUPFAM" id="SSF53448">
    <property type="entry name" value="Nucleotide-diphospho-sugar transferases"/>
    <property type="match status" value="1"/>
</dbReference>
<dbReference type="Gene3D" id="3.90.550.10">
    <property type="entry name" value="Spore Coat Polysaccharide Biosynthesis Protein SpsA, Chain A"/>
    <property type="match status" value="1"/>
</dbReference>
<dbReference type="STRING" id="1121325.SAMN04515677_102131"/>
<dbReference type="CDD" id="cd02511">
    <property type="entry name" value="Beta4Glucosyltransferase"/>
    <property type="match status" value="1"/>
</dbReference>
<name>A0A1G9KFH1_9FIRM</name>
<feature type="domain" description="Glycosyltransferase 2-like" evidence="1">
    <location>
        <begin position="5"/>
        <end position="136"/>
    </location>
</feature>
<dbReference type="InterPro" id="IPR001173">
    <property type="entry name" value="Glyco_trans_2-like"/>
</dbReference>
<dbReference type="SMART" id="SM00028">
    <property type="entry name" value="TPR"/>
    <property type="match status" value="3"/>
</dbReference>
<proteinExistence type="predicted"/>
<keyword evidence="3" id="KW-1185">Reference proteome</keyword>
<dbReference type="AlphaFoldDB" id="A0A1G9KFH1"/>
<dbReference type="PANTHER" id="PTHR43630">
    <property type="entry name" value="POLY-BETA-1,6-N-ACETYL-D-GLUCOSAMINE SYNTHASE"/>
    <property type="match status" value="1"/>
</dbReference>
<dbReference type="Proteomes" id="UP000199068">
    <property type="component" value="Unassembled WGS sequence"/>
</dbReference>
<evidence type="ECO:0000313" key="2">
    <source>
        <dbReference type="EMBL" id="SDL48640.1"/>
    </source>
</evidence>
<dbReference type="RefSeq" id="WP_092723082.1">
    <property type="nucleotide sequence ID" value="NZ_FNGW01000002.1"/>
</dbReference>
<evidence type="ECO:0000259" key="1">
    <source>
        <dbReference type="Pfam" id="PF00535"/>
    </source>
</evidence>
<dbReference type="Gene3D" id="1.25.40.10">
    <property type="entry name" value="Tetratricopeptide repeat domain"/>
    <property type="match status" value="2"/>
</dbReference>
<sequence length="357" mass="42885">MTTISLCMIVKDEEEVITRCLESVYEIVDEIIIVDTGSKDKTIDLVRKYTSDIYNFKWIDDFSKARDFSFSKATKDYILWLDADEIIDELNQKKLLSLKKSLKDNIDAITMETHMCIDENGNPKIISRRNRIVKRENNFKWIGFIHEYIDIDGNILESDISIIHDKIKCIDDRNLRIYKKNLELGNKFSDRDLYYYGKELYCNLMFDEAINILEEFVSRDVWEEELVDALCKIGECYMYKKEMKKAREYFYKTFEYVEPRGEIIYNIAQSFEKERKFIQAITWYEVILNLPIPKNCRQCINLGCWRFKPHLNLCACYFELNDIYKSYYHHKKCQEINPLDKIVIENEKYFKSIIREK</sequence>
<dbReference type="InterPro" id="IPR011990">
    <property type="entry name" value="TPR-like_helical_dom_sf"/>
</dbReference>
<dbReference type="Pfam" id="PF00535">
    <property type="entry name" value="Glycos_transf_2"/>
    <property type="match status" value="1"/>
</dbReference>
<organism evidence="2 3">
    <name type="scientific">Romboutsia lituseburensis DSM 797</name>
    <dbReference type="NCBI Taxonomy" id="1121325"/>
    <lineage>
        <taxon>Bacteria</taxon>
        <taxon>Bacillati</taxon>
        <taxon>Bacillota</taxon>
        <taxon>Clostridia</taxon>
        <taxon>Peptostreptococcales</taxon>
        <taxon>Peptostreptococcaceae</taxon>
        <taxon>Romboutsia</taxon>
    </lineage>
</organism>
<evidence type="ECO:0000313" key="3">
    <source>
        <dbReference type="Proteomes" id="UP000199068"/>
    </source>
</evidence>
<dbReference type="InterPro" id="IPR019734">
    <property type="entry name" value="TPR_rpt"/>
</dbReference>
<dbReference type="EMBL" id="FNGW01000002">
    <property type="protein sequence ID" value="SDL48640.1"/>
    <property type="molecule type" value="Genomic_DNA"/>
</dbReference>
<dbReference type="SUPFAM" id="SSF81901">
    <property type="entry name" value="HCP-like"/>
    <property type="match status" value="1"/>
</dbReference>
<accession>A0A1G9KFH1</accession>
<gene>
    <name evidence="2" type="ORF">SAMN04515677_102131</name>
</gene>
<reference evidence="2 3" key="1">
    <citation type="submission" date="2016-10" db="EMBL/GenBank/DDBJ databases">
        <authorList>
            <person name="de Groot N.N."/>
        </authorList>
    </citation>
    <scope>NUCLEOTIDE SEQUENCE [LARGE SCALE GENOMIC DNA]</scope>
    <source>
        <strain evidence="2 3">DSM 797</strain>
    </source>
</reference>
<dbReference type="GO" id="GO:0016740">
    <property type="term" value="F:transferase activity"/>
    <property type="evidence" value="ECO:0007669"/>
    <property type="project" value="UniProtKB-KW"/>
</dbReference>